<name>A0A0L7KEH2_PLAFX</name>
<evidence type="ECO:0000313" key="1">
    <source>
        <dbReference type="EMBL" id="KOB61707.1"/>
    </source>
</evidence>
<dbReference type="KEGG" id="pfh:PFHG_03474"/>
<organism evidence="1 2">
    <name type="scientific">Plasmodium falciparum (isolate HB3)</name>
    <dbReference type="NCBI Taxonomy" id="137071"/>
    <lineage>
        <taxon>Eukaryota</taxon>
        <taxon>Sar</taxon>
        <taxon>Alveolata</taxon>
        <taxon>Apicomplexa</taxon>
        <taxon>Aconoidasida</taxon>
        <taxon>Haemosporida</taxon>
        <taxon>Plasmodiidae</taxon>
        <taxon>Plasmodium</taxon>
        <taxon>Plasmodium (Laverania)</taxon>
    </lineage>
</organism>
<gene>
    <name evidence="1" type="ORF">PFHG_03474</name>
</gene>
<reference evidence="2" key="2">
    <citation type="submission" date="2006-03" db="EMBL/GenBank/DDBJ databases">
        <title>The genome sequence of the Plasmodium falciparum HB3.</title>
        <authorList>
            <consortium name="The Broad Institute Genome Sequencing Platform"/>
            <person name="Birren B."/>
            <person name="Lander E."/>
            <person name="Galagan J."/>
            <person name="Nusbaum C."/>
            <person name="Devon K."/>
            <person name="Henn M."/>
            <person name="Jaffe D."/>
            <person name="Butler J."/>
            <person name="Alvarez P."/>
            <person name="Gnerre S."/>
            <person name="Grabherr M."/>
            <person name="Kleber M."/>
            <person name="Mauceli E."/>
            <person name="Brockman W."/>
            <person name="MacCallum I.A."/>
            <person name="Rounsley S."/>
            <person name="Young S."/>
            <person name="LaButti K."/>
            <person name="Pushparaj V."/>
            <person name="DeCaprio D."/>
            <person name="Crawford M."/>
            <person name="Koehrsen M."/>
            <person name="Engels R."/>
            <person name="Montgomery P."/>
            <person name="Pearson M."/>
            <person name="Howarth C."/>
            <person name="Larson L."/>
            <person name="Luoma S."/>
            <person name="White J."/>
            <person name="Kodira C."/>
            <person name="Zeng Q."/>
            <person name="Oleary S."/>
            <person name="Yandava C."/>
            <person name="Alvarado L."/>
            <person name="Wirth D."/>
            <person name="Volkman S."/>
            <person name="Hartl D."/>
        </authorList>
    </citation>
    <scope>NUCLEOTIDE SEQUENCE [LARGE SCALE GENOMIC DNA]</scope>
</reference>
<protein>
    <submittedName>
        <fullName evidence="1">Uncharacterized protein</fullName>
    </submittedName>
</protein>
<accession>A0A0L7KEH2</accession>
<sequence>MAKVYKKVKFLIYFKYHLCKLLGRTYDPYKNISKVKDIVQQHVLQDIQKKKVKSYSEKLLEKKKKWKNRGKNILKIK</sequence>
<dbReference type="Proteomes" id="UP000054289">
    <property type="component" value="Unassembled WGS sequence"/>
</dbReference>
<reference evidence="1 2" key="1">
    <citation type="submission" date="2006-03" db="EMBL/GenBank/DDBJ databases">
        <title>Annotation of Plasmodium falciparum HB3.</title>
        <authorList>
            <consortium name="The Broad Institute Genome Sequencing Platform"/>
            <person name="Volkman S.K."/>
            <person name="Neafsey D.E."/>
            <person name="Dash A.P."/>
            <person name="Chitnis C.E."/>
            <person name="Hartl D.L."/>
            <person name="Young S.K."/>
            <person name="Zeng Q."/>
            <person name="Koehrsen M."/>
            <person name="Alvarado L."/>
            <person name="Berlin A."/>
            <person name="Borenstein D."/>
            <person name="Chapman S.B."/>
            <person name="Chen Z."/>
            <person name="Engels R."/>
            <person name="Freedman E."/>
            <person name="Gellesch M."/>
            <person name="Goldberg J."/>
            <person name="Griggs A."/>
            <person name="Gujja S."/>
            <person name="Heilman E.R."/>
            <person name="Heiman D.I."/>
            <person name="Howarth C."/>
            <person name="Jen D."/>
            <person name="Larson L."/>
            <person name="Mehta T."/>
            <person name="Neiman D."/>
            <person name="Park D."/>
            <person name="Pearson M."/>
            <person name="Roberts A."/>
            <person name="Saif S."/>
            <person name="Shea T."/>
            <person name="Shenoy N."/>
            <person name="Sisk P."/>
            <person name="Stolte C."/>
            <person name="Sykes S."/>
            <person name="Walk T."/>
            <person name="White J."/>
            <person name="Yandava C."/>
            <person name="Haas B."/>
            <person name="Henn M.R."/>
            <person name="Nusbaum C."/>
            <person name="Birren B."/>
        </authorList>
    </citation>
    <scope>NUCLEOTIDE SEQUENCE [LARGE SCALE GENOMIC DNA]</scope>
    <source>
        <strain evidence="1">HB3</strain>
    </source>
</reference>
<dbReference type="EMBL" id="CH672017">
    <property type="protein sequence ID" value="KOB61707.1"/>
    <property type="molecule type" value="Genomic_DNA"/>
</dbReference>
<dbReference type="AlphaFoldDB" id="A0A0L7KEH2"/>
<evidence type="ECO:0000313" key="2">
    <source>
        <dbReference type="Proteomes" id="UP000054289"/>
    </source>
</evidence>
<proteinExistence type="predicted"/>
<dbReference type="OMA" id="KYHLCKL"/>